<comment type="subcellular location">
    <subcellularLocation>
        <location evidence="1">Membrane</location>
        <topology evidence="1">Multi-pass membrane protein</topology>
    </subcellularLocation>
</comment>
<feature type="compositionally biased region" description="Basic and acidic residues" evidence="5">
    <location>
        <begin position="1"/>
        <end position="21"/>
    </location>
</feature>
<dbReference type="EMBL" id="BAAAON010000002">
    <property type="protein sequence ID" value="GAA2175914.1"/>
    <property type="molecule type" value="Genomic_DNA"/>
</dbReference>
<sequence>MPNSADRHGDAQSRPAPRDSDPAFQGASSSAPPLSPSEDRQWATLSHFLGILGFVPSLIIFLIFRDRGAFTEQESKEAFNFTFPPSIIAGICLLLSLIPGIGGIFAVLNALIWVMLAAFSVAAGIHVNRGKPYRYPFNLRIFH</sequence>
<keyword evidence="4 6" id="KW-0472">Membrane</keyword>
<dbReference type="Pfam" id="PF09685">
    <property type="entry name" value="MamF_MmsF"/>
    <property type="match status" value="1"/>
</dbReference>
<accession>A0ABN3AY69</accession>
<gene>
    <name evidence="7" type="ORF">GCM10009784_20240</name>
</gene>
<keyword evidence="3 6" id="KW-1133">Transmembrane helix</keyword>
<evidence type="ECO:0000256" key="5">
    <source>
        <dbReference type="SAM" id="MobiDB-lite"/>
    </source>
</evidence>
<evidence type="ECO:0000256" key="2">
    <source>
        <dbReference type="ARBA" id="ARBA00022692"/>
    </source>
</evidence>
<name>A0ABN3AY69_9MICC</name>
<evidence type="ECO:0000313" key="7">
    <source>
        <dbReference type="EMBL" id="GAA2175914.1"/>
    </source>
</evidence>
<comment type="caution">
    <text evidence="7">The sequence shown here is derived from an EMBL/GenBank/DDBJ whole genome shotgun (WGS) entry which is preliminary data.</text>
</comment>
<evidence type="ECO:0000256" key="1">
    <source>
        <dbReference type="ARBA" id="ARBA00004141"/>
    </source>
</evidence>
<feature type="transmembrane region" description="Helical" evidence="6">
    <location>
        <begin position="104"/>
        <end position="125"/>
    </location>
</feature>
<organism evidence="7 8">
    <name type="scientific">Arthrobacter parietis</name>
    <dbReference type="NCBI Taxonomy" id="271434"/>
    <lineage>
        <taxon>Bacteria</taxon>
        <taxon>Bacillati</taxon>
        <taxon>Actinomycetota</taxon>
        <taxon>Actinomycetes</taxon>
        <taxon>Micrococcales</taxon>
        <taxon>Micrococcaceae</taxon>
        <taxon>Arthrobacter</taxon>
    </lineage>
</organism>
<dbReference type="InterPro" id="IPR019109">
    <property type="entry name" value="MamF_MmsF"/>
</dbReference>
<evidence type="ECO:0000256" key="3">
    <source>
        <dbReference type="ARBA" id="ARBA00022989"/>
    </source>
</evidence>
<evidence type="ECO:0000256" key="6">
    <source>
        <dbReference type="SAM" id="Phobius"/>
    </source>
</evidence>
<feature type="transmembrane region" description="Helical" evidence="6">
    <location>
        <begin position="42"/>
        <end position="65"/>
    </location>
</feature>
<reference evidence="7 8" key="1">
    <citation type="journal article" date="2019" name="Int. J. Syst. Evol. Microbiol.">
        <title>The Global Catalogue of Microorganisms (GCM) 10K type strain sequencing project: providing services to taxonomists for standard genome sequencing and annotation.</title>
        <authorList>
            <consortium name="The Broad Institute Genomics Platform"/>
            <consortium name="The Broad Institute Genome Sequencing Center for Infectious Disease"/>
            <person name="Wu L."/>
            <person name="Ma J."/>
        </authorList>
    </citation>
    <scope>NUCLEOTIDE SEQUENCE [LARGE SCALE GENOMIC DNA]</scope>
    <source>
        <strain evidence="7 8">JCM 14917</strain>
    </source>
</reference>
<proteinExistence type="predicted"/>
<feature type="region of interest" description="Disordered" evidence="5">
    <location>
        <begin position="1"/>
        <end position="38"/>
    </location>
</feature>
<keyword evidence="2 6" id="KW-0812">Transmembrane</keyword>
<evidence type="ECO:0000313" key="8">
    <source>
        <dbReference type="Proteomes" id="UP001500974"/>
    </source>
</evidence>
<protein>
    <submittedName>
        <fullName evidence="7">DUF4870 domain-containing protein</fullName>
    </submittedName>
</protein>
<keyword evidence="8" id="KW-1185">Reference proteome</keyword>
<dbReference type="RefSeq" id="WP_056549484.1">
    <property type="nucleotide sequence ID" value="NZ_BAAAON010000002.1"/>
</dbReference>
<evidence type="ECO:0000256" key="4">
    <source>
        <dbReference type="ARBA" id="ARBA00023136"/>
    </source>
</evidence>
<feature type="transmembrane region" description="Helical" evidence="6">
    <location>
        <begin position="77"/>
        <end position="98"/>
    </location>
</feature>
<dbReference type="Proteomes" id="UP001500974">
    <property type="component" value="Unassembled WGS sequence"/>
</dbReference>